<feature type="compositionally biased region" description="Polar residues" evidence="3">
    <location>
        <begin position="97"/>
        <end position="107"/>
    </location>
</feature>
<evidence type="ECO:0000256" key="2">
    <source>
        <dbReference type="ARBA" id="ARBA00022448"/>
    </source>
</evidence>
<proteinExistence type="predicted"/>
<sequence length="180" mass="19627">MADVCSASPDSVPAVKFSVGEESVSVEVDSLLAQEGQGDAPPRSSSRFKVAKVEFVNEPEEDTDERPTLASPATPPPRENGVVRDGARSCVSERLNSESTSTSCSPHPTDATYSYDTHNLKTFGHNTLETLPHVDHYRNLLSATGAMRKRPTLLELHEQDKDVSSGLNLLDWIAHSHIFL</sequence>
<comment type="caution">
    <text evidence="5">The sequence shown here is derived from an EMBL/GenBank/DDBJ whole genome shotgun (WGS) entry which is preliminary data.</text>
</comment>
<evidence type="ECO:0000313" key="6">
    <source>
        <dbReference type="Proteomes" id="UP001209878"/>
    </source>
</evidence>
<evidence type="ECO:0000256" key="1">
    <source>
        <dbReference type="ARBA" id="ARBA00004651"/>
    </source>
</evidence>
<organism evidence="5 6">
    <name type="scientific">Ridgeia piscesae</name>
    <name type="common">Tubeworm</name>
    <dbReference type="NCBI Taxonomy" id="27915"/>
    <lineage>
        <taxon>Eukaryota</taxon>
        <taxon>Metazoa</taxon>
        <taxon>Spiralia</taxon>
        <taxon>Lophotrochozoa</taxon>
        <taxon>Annelida</taxon>
        <taxon>Polychaeta</taxon>
        <taxon>Sedentaria</taxon>
        <taxon>Canalipalpata</taxon>
        <taxon>Sabellida</taxon>
        <taxon>Siboglinidae</taxon>
        <taxon>Ridgeia</taxon>
    </lineage>
</organism>
<protein>
    <recommendedName>
        <fullName evidence="4">Amino acid permease N-terminal domain-containing protein</fullName>
    </recommendedName>
</protein>
<dbReference type="GO" id="GO:0005886">
    <property type="term" value="C:plasma membrane"/>
    <property type="evidence" value="ECO:0007669"/>
    <property type="project" value="UniProtKB-SubCell"/>
</dbReference>
<keyword evidence="6" id="KW-1185">Reference proteome</keyword>
<feature type="region of interest" description="Disordered" evidence="3">
    <location>
        <begin position="30"/>
        <end position="107"/>
    </location>
</feature>
<evidence type="ECO:0000313" key="5">
    <source>
        <dbReference type="EMBL" id="KAK2161003.1"/>
    </source>
</evidence>
<reference evidence="5" key="1">
    <citation type="journal article" date="2023" name="Mol. Biol. Evol.">
        <title>Third-Generation Sequencing Reveals the Adaptive Role of the Epigenome in Three Deep-Sea Polychaetes.</title>
        <authorList>
            <person name="Perez M."/>
            <person name="Aroh O."/>
            <person name="Sun Y."/>
            <person name="Lan Y."/>
            <person name="Juniper S.K."/>
            <person name="Young C.R."/>
            <person name="Angers B."/>
            <person name="Qian P.Y."/>
        </authorList>
    </citation>
    <scope>NUCLEOTIDE SEQUENCE</scope>
    <source>
        <strain evidence="5">R07B-5</strain>
    </source>
</reference>
<dbReference type="EMBL" id="JAODUO010001610">
    <property type="protein sequence ID" value="KAK2161003.1"/>
    <property type="molecule type" value="Genomic_DNA"/>
</dbReference>
<keyword evidence="2" id="KW-0813">Transport</keyword>
<feature type="domain" description="Amino acid permease N-terminal" evidence="4">
    <location>
        <begin position="116"/>
        <end position="163"/>
    </location>
</feature>
<comment type="subcellular location">
    <subcellularLocation>
        <location evidence="1">Cell membrane</location>
        <topology evidence="1">Multi-pass membrane protein</topology>
    </subcellularLocation>
</comment>
<evidence type="ECO:0000256" key="3">
    <source>
        <dbReference type="SAM" id="MobiDB-lite"/>
    </source>
</evidence>
<accession>A0AAD9NA27</accession>
<dbReference type="Proteomes" id="UP001209878">
    <property type="component" value="Unassembled WGS sequence"/>
</dbReference>
<dbReference type="Pfam" id="PF08403">
    <property type="entry name" value="AA_permease_N"/>
    <property type="match status" value="1"/>
</dbReference>
<gene>
    <name evidence="5" type="ORF">NP493_1612g00026</name>
</gene>
<name>A0AAD9NA27_RIDPI</name>
<dbReference type="InterPro" id="IPR013612">
    <property type="entry name" value="AA_permease_N"/>
</dbReference>
<evidence type="ECO:0000259" key="4">
    <source>
        <dbReference type="Pfam" id="PF08403"/>
    </source>
</evidence>
<dbReference type="AlphaFoldDB" id="A0AAD9NA27"/>